<proteinExistence type="inferred from homology"/>
<evidence type="ECO:0000256" key="14">
    <source>
        <dbReference type="SAM" id="SignalP"/>
    </source>
</evidence>
<dbReference type="InterPro" id="IPR000276">
    <property type="entry name" value="GPCR_Rhodpsn"/>
</dbReference>
<reference evidence="16 17" key="2">
    <citation type="journal article" date="2010" name="Nucleic Acids Res.">
        <title>BeetleBase in 2010: revisions to provide comprehensive genomic information for Tribolium castaneum.</title>
        <authorList>
            <person name="Kim H.S."/>
            <person name="Murphy T."/>
            <person name="Xia J."/>
            <person name="Caragea D."/>
            <person name="Park Y."/>
            <person name="Beeman R.W."/>
            <person name="Lorenzen M.D."/>
            <person name="Butcher S."/>
            <person name="Manak J.R."/>
            <person name="Brown S.J."/>
        </authorList>
    </citation>
    <scope>GENOME REANNOTATION</scope>
    <source>
        <strain evidence="16 17">Georgia GA2</strain>
    </source>
</reference>
<protein>
    <submittedName>
        <fullName evidence="16">Follicle-stimulating hormone receptor-like Protein</fullName>
    </submittedName>
</protein>
<keyword evidence="6" id="KW-0677">Repeat</keyword>
<dbReference type="GO" id="GO:0007189">
    <property type="term" value="P:adenylate cyclase-activating G protein-coupled receptor signaling pathway"/>
    <property type="evidence" value="ECO:0000318"/>
    <property type="project" value="GO_Central"/>
</dbReference>
<organism evidence="16 17">
    <name type="scientific">Tribolium castaneum</name>
    <name type="common">Red flour beetle</name>
    <dbReference type="NCBI Taxonomy" id="7070"/>
    <lineage>
        <taxon>Eukaryota</taxon>
        <taxon>Metazoa</taxon>
        <taxon>Ecdysozoa</taxon>
        <taxon>Arthropoda</taxon>
        <taxon>Hexapoda</taxon>
        <taxon>Insecta</taxon>
        <taxon>Pterygota</taxon>
        <taxon>Neoptera</taxon>
        <taxon>Endopterygota</taxon>
        <taxon>Coleoptera</taxon>
        <taxon>Polyphaga</taxon>
        <taxon>Cucujiformia</taxon>
        <taxon>Tenebrionidae</taxon>
        <taxon>Tenebrionidae incertae sedis</taxon>
        <taxon>Tribolium</taxon>
    </lineage>
</organism>
<dbReference type="Gene3D" id="1.20.1070.10">
    <property type="entry name" value="Rhodopsin 7-helix transmembrane proteins"/>
    <property type="match status" value="1"/>
</dbReference>
<dbReference type="GO" id="GO:0008528">
    <property type="term" value="F:G protein-coupled peptide receptor activity"/>
    <property type="evidence" value="ECO:0000318"/>
    <property type="project" value="GO_Central"/>
</dbReference>
<evidence type="ECO:0000256" key="4">
    <source>
        <dbReference type="ARBA" id="ARBA00022614"/>
    </source>
</evidence>
<dbReference type="STRING" id="7070.A0A139WFY6"/>
<dbReference type="AlphaFoldDB" id="A0A139WFY6"/>
<evidence type="ECO:0000259" key="15">
    <source>
        <dbReference type="PROSITE" id="PS50262"/>
    </source>
</evidence>
<dbReference type="FunCoup" id="A0A139WFY6">
    <property type="interactions" value="73"/>
</dbReference>
<dbReference type="PANTHER" id="PTHR24372:SF74">
    <property type="entry name" value="LP13728P"/>
    <property type="match status" value="1"/>
</dbReference>
<dbReference type="KEGG" id="tca:657350"/>
<feature type="transmembrane region" description="Helical" evidence="13">
    <location>
        <begin position="470"/>
        <end position="495"/>
    </location>
</feature>
<dbReference type="GO" id="GO:0005886">
    <property type="term" value="C:plasma membrane"/>
    <property type="evidence" value="ECO:0000318"/>
    <property type="project" value="GO_Central"/>
</dbReference>
<keyword evidence="14" id="KW-0732">Signal</keyword>
<evidence type="ECO:0000256" key="7">
    <source>
        <dbReference type="ARBA" id="ARBA00022989"/>
    </source>
</evidence>
<dbReference type="InterPro" id="IPR032675">
    <property type="entry name" value="LRR_dom_sf"/>
</dbReference>
<feature type="transmembrane region" description="Helical" evidence="13">
    <location>
        <begin position="635"/>
        <end position="656"/>
    </location>
</feature>
<keyword evidence="9 13" id="KW-0472">Membrane</keyword>
<feature type="transmembrane region" description="Helical" evidence="13">
    <location>
        <begin position="592"/>
        <end position="615"/>
    </location>
</feature>
<keyword evidence="11" id="KW-0807">Transducer</keyword>
<feature type="transmembrane region" description="Helical" evidence="13">
    <location>
        <begin position="711"/>
        <end position="731"/>
    </location>
</feature>
<evidence type="ECO:0000256" key="13">
    <source>
        <dbReference type="SAM" id="Phobius"/>
    </source>
</evidence>
<dbReference type="Pfam" id="PF00001">
    <property type="entry name" value="7tm_1"/>
    <property type="match status" value="1"/>
</dbReference>
<dbReference type="GO" id="GO:0016500">
    <property type="term" value="F:protein-hormone receptor activity"/>
    <property type="evidence" value="ECO:0007669"/>
    <property type="project" value="InterPro"/>
</dbReference>
<evidence type="ECO:0000256" key="5">
    <source>
        <dbReference type="ARBA" id="ARBA00022692"/>
    </source>
</evidence>
<evidence type="ECO:0000256" key="12">
    <source>
        <dbReference type="SAM" id="MobiDB-lite"/>
    </source>
</evidence>
<evidence type="ECO:0000313" key="17">
    <source>
        <dbReference type="Proteomes" id="UP000007266"/>
    </source>
</evidence>
<feature type="domain" description="G-protein coupled receptors family 1 profile" evidence="15">
    <location>
        <begin position="485"/>
        <end position="728"/>
    </location>
</feature>
<dbReference type="PRINTS" id="PR00373">
    <property type="entry name" value="GLYCHORMONER"/>
</dbReference>
<dbReference type="FunFam" id="3.80.10.10:FF:000426">
    <property type="entry name" value="Follicle-stimulating hormone receptor-like Protein"/>
    <property type="match status" value="1"/>
</dbReference>
<keyword evidence="3" id="KW-1003">Cell membrane</keyword>
<gene>
    <name evidence="16" type="primary">AUGUSTUS-3.0.2_09127</name>
    <name evidence="16" type="ORF">TcasGA2_TC009127</name>
</gene>
<evidence type="ECO:0000256" key="8">
    <source>
        <dbReference type="ARBA" id="ARBA00023040"/>
    </source>
</evidence>
<dbReference type="Gene3D" id="3.80.10.10">
    <property type="entry name" value="Ribonuclease Inhibitor"/>
    <property type="match status" value="1"/>
</dbReference>
<evidence type="ECO:0000313" key="16">
    <source>
        <dbReference type="EMBL" id="KYB26717.1"/>
    </source>
</evidence>
<name>A0A139WFY6_TRICA</name>
<keyword evidence="7 13" id="KW-1133">Transmembrane helix</keyword>
<keyword evidence="5 13" id="KW-0812">Transmembrane</keyword>
<dbReference type="SUPFAM" id="SSF52058">
    <property type="entry name" value="L domain-like"/>
    <property type="match status" value="1"/>
</dbReference>
<evidence type="ECO:0000256" key="11">
    <source>
        <dbReference type="ARBA" id="ARBA00023224"/>
    </source>
</evidence>
<dbReference type="OMA" id="TRDMRQS"/>
<dbReference type="PROSITE" id="PS50262">
    <property type="entry name" value="G_PROTEIN_RECEP_F1_2"/>
    <property type="match status" value="1"/>
</dbReference>
<dbReference type="PANTHER" id="PTHR24372">
    <property type="entry name" value="GLYCOPROTEIN HORMONE RECEPTOR"/>
    <property type="match status" value="1"/>
</dbReference>
<dbReference type="PRINTS" id="PR00237">
    <property type="entry name" value="GPCRRHODOPSN"/>
</dbReference>
<feature type="signal peptide" evidence="14">
    <location>
        <begin position="1"/>
        <end position="18"/>
    </location>
</feature>
<accession>A0A139WFY6</accession>
<evidence type="ECO:0000256" key="1">
    <source>
        <dbReference type="ARBA" id="ARBA00004651"/>
    </source>
</evidence>
<comment type="similarity">
    <text evidence="2">Belongs to the G-protein coupled receptor 1 family.</text>
</comment>
<dbReference type="PROSITE" id="PS00237">
    <property type="entry name" value="G_PROTEIN_RECEP_F1_1"/>
    <property type="match status" value="1"/>
</dbReference>
<dbReference type="OrthoDB" id="5981530at2759"/>
<keyword evidence="17" id="KW-1185">Reference proteome</keyword>
<feature type="transmembrane region" description="Helical" evidence="13">
    <location>
        <begin position="507"/>
        <end position="530"/>
    </location>
</feature>
<dbReference type="InterPro" id="IPR001611">
    <property type="entry name" value="Leu-rich_rpt"/>
</dbReference>
<dbReference type="GO" id="GO:0009755">
    <property type="term" value="P:hormone-mediated signaling pathway"/>
    <property type="evidence" value="ECO:0000318"/>
    <property type="project" value="GO_Central"/>
</dbReference>
<keyword evidence="8" id="KW-0297">G-protein coupled receptor</keyword>
<dbReference type="FunFam" id="1.20.1070.10:FF:000181">
    <property type="entry name" value="Thyrotropin receptor"/>
    <property type="match status" value="1"/>
</dbReference>
<dbReference type="CDD" id="cd15136">
    <property type="entry name" value="7tmA_Glyco_hormone_R"/>
    <property type="match status" value="1"/>
</dbReference>
<feature type="chain" id="PRO_5007299870" evidence="14">
    <location>
        <begin position="19"/>
        <end position="790"/>
    </location>
</feature>
<feature type="region of interest" description="Disordered" evidence="12">
    <location>
        <begin position="332"/>
        <end position="351"/>
    </location>
</feature>
<comment type="subcellular location">
    <subcellularLocation>
        <location evidence="1">Cell membrane</location>
        <topology evidence="1">Multi-pass membrane protein</topology>
    </subcellularLocation>
</comment>
<dbReference type="InterPro" id="IPR002131">
    <property type="entry name" value="Gphrmn_rcpt_fam"/>
</dbReference>
<keyword evidence="10 16" id="KW-0675">Receptor</keyword>
<dbReference type="InterPro" id="IPR017452">
    <property type="entry name" value="GPCR_Rhodpsn_7TM"/>
</dbReference>
<sequence length="790" mass="89124">MIMIFCMFMIWLVSAVEGSDMLHKLPEETAFVSKVEPHETKPCTCECYNTTENFQIDVECTCSGKELQHIPDFLNKTLTKLVITDSDIKRIRKDELKPYRDTLKDVTLGNLPYLRVIEDGTFADIPNLRTLYISHAPQLKFLDGLLMGVTSKKFYSLRIVQTGLAEVPDLSYLPPENVMHLLDLDLNKIDKLKANSVKIQAEQVTLNYNEITVVEDLAFNGSQIGKLNLGGNKRLKKLEPNAFKGLQSLRELDLSSTSIENLPVVGLGEIETLRIEDTPSMKVIPSIYDLENLKVAKLTHPFHCCAFKYPEQHNPERHAQYEETTKRACKESTVAVDTGQPDGGNKRTKRWFQDDYDPSLNVLGYEHIGSRPLPPKDWTPNLDHFKGHPNKSDHSHLNPLRGRTIDHEEARPLDYEEDFGTFHAKSAEIPQQHKVYAVCGNLAMMRTPSVKCYPEANALNPCEDIMGFSWLRISVWFVVVLAVVGNLAVIVVVLFSGGELTVNRFLMCNLAFADFCMGLYLLLIASMDLHSVGTYFNFAFDWQYGFGCKLAGFLTVFSCHLSIFTLTIITLERWFAITYAIHLTRRIRLGAAAKTMLGGWMYSILVASLPLVGVSNYSSTSICLPMEVNRVADRAYLYSIILVNAIAFALIAFCYAQIYLSLGQETRHEMAIAKKFALLVFTDFATWAPISFFSVTALAGYPLIGVTKSKILLVFFYPINSCANPYLYAIMTAQYRKDFFILLSRCGLCKKKAQKYTLTTSNNSHPIPLLQRSNGQCQIIKANHIDDTLI</sequence>
<evidence type="ECO:0000256" key="3">
    <source>
        <dbReference type="ARBA" id="ARBA00022475"/>
    </source>
</evidence>
<dbReference type="InParanoid" id="A0A139WFY6"/>
<feature type="transmembrane region" description="Helical" evidence="13">
    <location>
        <begin position="676"/>
        <end position="699"/>
    </location>
</feature>
<reference evidence="16 17" key="1">
    <citation type="journal article" date="2008" name="Nature">
        <title>The genome of the model beetle and pest Tribolium castaneum.</title>
        <authorList>
            <consortium name="Tribolium Genome Sequencing Consortium"/>
            <person name="Richards S."/>
            <person name="Gibbs R.A."/>
            <person name="Weinstock G.M."/>
            <person name="Brown S.J."/>
            <person name="Denell R."/>
            <person name="Beeman R.W."/>
            <person name="Gibbs R."/>
            <person name="Beeman R.W."/>
            <person name="Brown S.J."/>
            <person name="Bucher G."/>
            <person name="Friedrich M."/>
            <person name="Grimmelikhuijzen C.J."/>
            <person name="Klingler M."/>
            <person name="Lorenzen M."/>
            <person name="Richards S."/>
            <person name="Roth S."/>
            <person name="Schroder R."/>
            <person name="Tautz D."/>
            <person name="Zdobnov E.M."/>
            <person name="Muzny D."/>
            <person name="Gibbs R.A."/>
            <person name="Weinstock G.M."/>
            <person name="Attaway T."/>
            <person name="Bell S."/>
            <person name="Buhay C.J."/>
            <person name="Chandrabose M.N."/>
            <person name="Chavez D."/>
            <person name="Clerk-Blankenburg K.P."/>
            <person name="Cree A."/>
            <person name="Dao M."/>
            <person name="Davis C."/>
            <person name="Chacko J."/>
            <person name="Dinh H."/>
            <person name="Dugan-Rocha S."/>
            <person name="Fowler G."/>
            <person name="Garner T.T."/>
            <person name="Garnes J."/>
            <person name="Gnirke A."/>
            <person name="Hawes A."/>
            <person name="Hernandez J."/>
            <person name="Hines S."/>
            <person name="Holder M."/>
            <person name="Hume J."/>
            <person name="Jhangiani S.N."/>
            <person name="Joshi V."/>
            <person name="Khan Z.M."/>
            <person name="Jackson L."/>
            <person name="Kovar C."/>
            <person name="Kowis A."/>
            <person name="Lee S."/>
            <person name="Lewis L.R."/>
            <person name="Margolis J."/>
            <person name="Morgan M."/>
            <person name="Nazareth L.V."/>
            <person name="Nguyen N."/>
            <person name="Okwuonu G."/>
            <person name="Parker D."/>
            <person name="Richards S."/>
            <person name="Ruiz S.J."/>
            <person name="Santibanez J."/>
            <person name="Savard J."/>
            <person name="Scherer S.E."/>
            <person name="Schneider B."/>
            <person name="Sodergren E."/>
            <person name="Tautz D."/>
            <person name="Vattahil S."/>
            <person name="Villasana D."/>
            <person name="White C.S."/>
            <person name="Wright R."/>
            <person name="Park Y."/>
            <person name="Beeman R.W."/>
            <person name="Lord J."/>
            <person name="Oppert B."/>
            <person name="Lorenzen M."/>
            <person name="Brown S."/>
            <person name="Wang L."/>
            <person name="Savard J."/>
            <person name="Tautz D."/>
            <person name="Richards S."/>
            <person name="Weinstock G."/>
            <person name="Gibbs R.A."/>
            <person name="Liu Y."/>
            <person name="Worley K."/>
            <person name="Weinstock G."/>
            <person name="Elsik C.G."/>
            <person name="Reese J.T."/>
            <person name="Elhaik E."/>
            <person name="Landan G."/>
            <person name="Graur D."/>
            <person name="Arensburger P."/>
            <person name="Atkinson P."/>
            <person name="Beeman R.W."/>
            <person name="Beidler J."/>
            <person name="Brown S.J."/>
            <person name="Demuth J.P."/>
            <person name="Drury D.W."/>
            <person name="Du Y.Z."/>
            <person name="Fujiwara H."/>
            <person name="Lorenzen M."/>
            <person name="Maselli V."/>
            <person name="Osanai M."/>
            <person name="Park Y."/>
            <person name="Robertson H.M."/>
            <person name="Tu Z."/>
            <person name="Wang J.J."/>
            <person name="Wang S."/>
            <person name="Richards S."/>
            <person name="Song H."/>
            <person name="Zhang L."/>
            <person name="Sodergren E."/>
            <person name="Werner D."/>
            <person name="Stanke M."/>
            <person name="Morgenstern B."/>
            <person name="Solovyev V."/>
            <person name="Kosarev P."/>
            <person name="Brown G."/>
            <person name="Chen H.C."/>
            <person name="Ermolaeva O."/>
            <person name="Hlavina W."/>
            <person name="Kapustin Y."/>
            <person name="Kiryutin B."/>
            <person name="Kitts P."/>
            <person name="Maglott D."/>
            <person name="Pruitt K."/>
            <person name="Sapojnikov V."/>
            <person name="Souvorov A."/>
            <person name="Mackey A.J."/>
            <person name="Waterhouse R.M."/>
            <person name="Wyder S."/>
            <person name="Zdobnov E.M."/>
            <person name="Zdobnov E.M."/>
            <person name="Wyder S."/>
            <person name="Kriventseva E.V."/>
            <person name="Kadowaki T."/>
            <person name="Bork P."/>
            <person name="Aranda M."/>
            <person name="Bao R."/>
            <person name="Beermann A."/>
            <person name="Berns N."/>
            <person name="Bolognesi R."/>
            <person name="Bonneton F."/>
            <person name="Bopp D."/>
            <person name="Brown S.J."/>
            <person name="Bucher G."/>
            <person name="Butts T."/>
            <person name="Chaumot A."/>
            <person name="Denell R.E."/>
            <person name="Ferrier D.E."/>
            <person name="Friedrich M."/>
            <person name="Gordon C.M."/>
            <person name="Jindra M."/>
            <person name="Klingler M."/>
            <person name="Lan Q."/>
            <person name="Lattorff H.M."/>
            <person name="Laudet V."/>
            <person name="von Levetsow C."/>
            <person name="Liu Z."/>
            <person name="Lutz R."/>
            <person name="Lynch J.A."/>
            <person name="da Fonseca R.N."/>
            <person name="Posnien N."/>
            <person name="Reuter R."/>
            <person name="Roth S."/>
            <person name="Savard J."/>
            <person name="Schinko J.B."/>
            <person name="Schmitt C."/>
            <person name="Schoppmeier M."/>
            <person name="Schroder R."/>
            <person name="Shippy T.D."/>
            <person name="Simonnet F."/>
            <person name="Marques-Souza H."/>
            <person name="Tautz D."/>
            <person name="Tomoyasu Y."/>
            <person name="Trauner J."/>
            <person name="Van der Zee M."/>
            <person name="Vervoort M."/>
            <person name="Wittkopp N."/>
            <person name="Wimmer E.A."/>
            <person name="Yang X."/>
            <person name="Jones A.K."/>
            <person name="Sattelle D.B."/>
            <person name="Ebert P.R."/>
            <person name="Nelson D."/>
            <person name="Scott J.G."/>
            <person name="Beeman R.W."/>
            <person name="Muthukrishnan S."/>
            <person name="Kramer K.J."/>
            <person name="Arakane Y."/>
            <person name="Beeman R.W."/>
            <person name="Zhu Q."/>
            <person name="Hogenkamp D."/>
            <person name="Dixit R."/>
            <person name="Oppert B."/>
            <person name="Jiang H."/>
            <person name="Zou Z."/>
            <person name="Marshall J."/>
            <person name="Elpidina E."/>
            <person name="Vinokurov K."/>
            <person name="Oppert C."/>
            <person name="Zou Z."/>
            <person name="Evans J."/>
            <person name="Lu Z."/>
            <person name="Zhao P."/>
            <person name="Sumathipala N."/>
            <person name="Altincicek B."/>
            <person name="Vilcinskas A."/>
            <person name="Williams M."/>
            <person name="Hultmark D."/>
            <person name="Hetru C."/>
            <person name="Jiang H."/>
            <person name="Grimmelikhuijzen C.J."/>
            <person name="Hauser F."/>
            <person name="Cazzamali G."/>
            <person name="Williamson M."/>
            <person name="Park Y."/>
            <person name="Li B."/>
            <person name="Tanaka Y."/>
            <person name="Predel R."/>
            <person name="Neupert S."/>
            <person name="Schachtner J."/>
            <person name="Verleyen P."/>
            <person name="Raible F."/>
            <person name="Bork P."/>
            <person name="Friedrich M."/>
            <person name="Walden K.K."/>
            <person name="Robertson H.M."/>
            <person name="Angeli S."/>
            <person name="Foret S."/>
            <person name="Bucher G."/>
            <person name="Schuetz S."/>
            <person name="Maleszka R."/>
            <person name="Wimmer E.A."/>
            <person name="Beeman R.W."/>
            <person name="Lorenzen M."/>
            <person name="Tomoyasu Y."/>
            <person name="Miller S.C."/>
            <person name="Grossmann D."/>
            <person name="Bucher G."/>
        </authorList>
    </citation>
    <scope>NUCLEOTIDE SEQUENCE [LARGE SCALE GENOMIC DNA]</scope>
    <source>
        <strain evidence="16 17">Georgia GA2</strain>
    </source>
</reference>
<feature type="transmembrane region" description="Helical" evidence="13">
    <location>
        <begin position="550"/>
        <end position="571"/>
    </location>
</feature>
<evidence type="ECO:0000256" key="9">
    <source>
        <dbReference type="ARBA" id="ARBA00023136"/>
    </source>
</evidence>
<dbReference type="Proteomes" id="UP000007266">
    <property type="component" value="Linkage group 7"/>
</dbReference>
<dbReference type="SUPFAM" id="SSF81321">
    <property type="entry name" value="Family A G protein-coupled receptor-like"/>
    <property type="match status" value="1"/>
</dbReference>
<dbReference type="EMBL" id="KQ971352">
    <property type="protein sequence ID" value="KYB26717.1"/>
    <property type="molecule type" value="Genomic_DNA"/>
</dbReference>
<evidence type="ECO:0000256" key="10">
    <source>
        <dbReference type="ARBA" id="ARBA00023170"/>
    </source>
</evidence>
<keyword evidence="4" id="KW-0433">Leucine-rich repeat</keyword>
<evidence type="ECO:0000256" key="6">
    <source>
        <dbReference type="ARBA" id="ARBA00022737"/>
    </source>
</evidence>
<evidence type="ECO:0000256" key="2">
    <source>
        <dbReference type="ARBA" id="ARBA00010663"/>
    </source>
</evidence>
<dbReference type="Pfam" id="PF13855">
    <property type="entry name" value="LRR_8"/>
    <property type="match status" value="1"/>
</dbReference>